<keyword evidence="3" id="KW-1185">Reference proteome</keyword>
<feature type="compositionally biased region" description="Basic and acidic residues" evidence="1">
    <location>
        <begin position="17"/>
        <end position="28"/>
    </location>
</feature>
<dbReference type="Proteomes" id="UP001304298">
    <property type="component" value="Unassembled WGS sequence"/>
</dbReference>
<evidence type="ECO:0000313" key="3">
    <source>
        <dbReference type="Proteomes" id="UP001304298"/>
    </source>
</evidence>
<dbReference type="RefSeq" id="WP_323335483.1">
    <property type="nucleotide sequence ID" value="NZ_JAYFSI010000015.1"/>
</dbReference>
<name>A0ABU5RJF4_9PSEU</name>
<proteinExistence type="predicted"/>
<feature type="region of interest" description="Disordered" evidence="1">
    <location>
        <begin position="1"/>
        <end position="65"/>
    </location>
</feature>
<accession>A0ABU5RJF4</accession>
<evidence type="ECO:0000313" key="2">
    <source>
        <dbReference type="EMBL" id="MEA5366318.1"/>
    </source>
</evidence>
<comment type="caution">
    <text evidence="2">The sequence shown here is derived from an EMBL/GenBank/DDBJ whole genome shotgun (WGS) entry which is preliminary data.</text>
</comment>
<gene>
    <name evidence="2" type="ORF">VA596_42785</name>
</gene>
<organism evidence="2 3">
    <name type="scientific">Amycolatopsis heterodermiae</name>
    <dbReference type="NCBI Taxonomy" id="3110235"/>
    <lineage>
        <taxon>Bacteria</taxon>
        <taxon>Bacillati</taxon>
        <taxon>Actinomycetota</taxon>
        <taxon>Actinomycetes</taxon>
        <taxon>Pseudonocardiales</taxon>
        <taxon>Pseudonocardiaceae</taxon>
        <taxon>Amycolatopsis</taxon>
    </lineage>
</organism>
<dbReference type="EMBL" id="JAYFSI010000015">
    <property type="protein sequence ID" value="MEA5366318.1"/>
    <property type="molecule type" value="Genomic_DNA"/>
</dbReference>
<evidence type="ECO:0000256" key="1">
    <source>
        <dbReference type="SAM" id="MobiDB-lite"/>
    </source>
</evidence>
<reference evidence="2 3" key="1">
    <citation type="submission" date="2023-12" db="EMBL/GenBank/DDBJ databases">
        <title>Amycolatopsis sp. V23-08.</title>
        <authorList>
            <person name="Somphong A."/>
        </authorList>
    </citation>
    <scope>NUCLEOTIDE SEQUENCE [LARGE SCALE GENOMIC DNA]</scope>
    <source>
        <strain evidence="2 3">V23-08</strain>
    </source>
</reference>
<protein>
    <submittedName>
        <fullName evidence="2">Uncharacterized protein</fullName>
    </submittedName>
</protein>
<sequence length="65" mass="6759">MKSTPAGALPTTNLAESGERSDVGREVRTTAALTVTRLAERDERGGTGRGVTMYNEAGSTAAKPH</sequence>